<proteinExistence type="predicted"/>
<name>A0AAV4A6C1_9GAST</name>
<evidence type="ECO:0000313" key="2">
    <source>
        <dbReference type="EMBL" id="GFO03715.1"/>
    </source>
</evidence>
<sequence length="84" mass="8817">MGPRGGTLPPPSETSLHIGPMGRKDKTCPLAMREPCHWKPLRGIWKGVRTCVLGRLSDGGARGMAATGSTSCGPTVAQLGYADR</sequence>
<feature type="region of interest" description="Disordered" evidence="1">
    <location>
        <begin position="1"/>
        <end position="24"/>
    </location>
</feature>
<organism evidence="2 3">
    <name type="scientific">Plakobranchus ocellatus</name>
    <dbReference type="NCBI Taxonomy" id="259542"/>
    <lineage>
        <taxon>Eukaryota</taxon>
        <taxon>Metazoa</taxon>
        <taxon>Spiralia</taxon>
        <taxon>Lophotrochozoa</taxon>
        <taxon>Mollusca</taxon>
        <taxon>Gastropoda</taxon>
        <taxon>Heterobranchia</taxon>
        <taxon>Euthyneura</taxon>
        <taxon>Panpulmonata</taxon>
        <taxon>Sacoglossa</taxon>
        <taxon>Placobranchoidea</taxon>
        <taxon>Plakobranchidae</taxon>
        <taxon>Plakobranchus</taxon>
    </lineage>
</organism>
<comment type="caution">
    <text evidence="2">The sequence shown here is derived from an EMBL/GenBank/DDBJ whole genome shotgun (WGS) entry which is preliminary data.</text>
</comment>
<accession>A0AAV4A6C1</accession>
<reference evidence="2 3" key="1">
    <citation type="journal article" date="2021" name="Elife">
        <title>Chloroplast acquisition without the gene transfer in kleptoplastic sea slugs, Plakobranchus ocellatus.</title>
        <authorList>
            <person name="Maeda T."/>
            <person name="Takahashi S."/>
            <person name="Yoshida T."/>
            <person name="Shimamura S."/>
            <person name="Takaki Y."/>
            <person name="Nagai Y."/>
            <person name="Toyoda A."/>
            <person name="Suzuki Y."/>
            <person name="Arimoto A."/>
            <person name="Ishii H."/>
            <person name="Satoh N."/>
            <person name="Nishiyama T."/>
            <person name="Hasebe M."/>
            <person name="Maruyama T."/>
            <person name="Minagawa J."/>
            <person name="Obokata J."/>
            <person name="Shigenobu S."/>
        </authorList>
    </citation>
    <scope>NUCLEOTIDE SEQUENCE [LARGE SCALE GENOMIC DNA]</scope>
</reference>
<keyword evidence="3" id="KW-1185">Reference proteome</keyword>
<dbReference type="Proteomes" id="UP000735302">
    <property type="component" value="Unassembled WGS sequence"/>
</dbReference>
<protein>
    <submittedName>
        <fullName evidence="2">Uncharacterized protein</fullName>
    </submittedName>
</protein>
<dbReference type="AlphaFoldDB" id="A0AAV4A6C1"/>
<evidence type="ECO:0000313" key="3">
    <source>
        <dbReference type="Proteomes" id="UP000735302"/>
    </source>
</evidence>
<dbReference type="EMBL" id="BLXT01003729">
    <property type="protein sequence ID" value="GFO03715.1"/>
    <property type="molecule type" value="Genomic_DNA"/>
</dbReference>
<evidence type="ECO:0000256" key="1">
    <source>
        <dbReference type="SAM" id="MobiDB-lite"/>
    </source>
</evidence>
<gene>
    <name evidence="2" type="ORF">PoB_003022000</name>
</gene>